<dbReference type="Proteomes" id="UP001515480">
    <property type="component" value="Unassembled WGS sequence"/>
</dbReference>
<proteinExistence type="predicted"/>
<keyword evidence="3" id="KW-1185">Reference proteome</keyword>
<protein>
    <submittedName>
        <fullName evidence="2">Uncharacterized protein</fullName>
    </submittedName>
</protein>
<feature type="signal peptide" evidence="1">
    <location>
        <begin position="1"/>
        <end position="15"/>
    </location>
</feature>
<name>A0AB34K7Z7_PRYPA</name>
<evidence type="ECO:0000313" key="2">
    <source>
        <dbReference type="EMBL" id="KAL1529969.1"/>
    </source>
</evidence>
<dbReference type="SUPFAM" id="SSF117281">
    <property type="entry name" value="Kelch motif"/>
    <property type="match status" value="2"/>
</dbReference>
<comment type="caution">
    <text evidence="2">The sequence shown here is derived from an EMBL/GenBank/DDBJ whole genome shotgun (WGS) entry which is preliminary data.</text>
</comment>
<gene>
    <name evidence="2" type="ORF">AB1Y20_000896</name>
</gene>
<dbReference type="PANTHER" id="PTHR23244">
    <property type="entry name" value="KELCH REPEAT DOMAIN"/>
    <property type="match status" value="1"/>
</dbReference>
<accession>A0AB34K7Z7</accession>
<dbReference type="EMBL" id="JBGBPQ010000001">
    <property type="protein sequence ID" value="KAL1529969.1"/>
    <property type="molecule type" value="Genomic_DNA"/>
</dbReference>
<dbReference type="Pfam" id="PF24681">
    <property type="entry name" value="Kelch_KLHDC2_KLHL20_DRC7"/>
    <property type="match status" value="1"/>
</dbReference>
<feature type="chain" id="PRO_5044225294" evidence="1">
    <location>
        <begin position="16"/>
        <end position="521"/>
    </location>
</feature>
<dbReference type="AlphaFoldDB" id="A0AB34K7Z7"/>
<evidence type="ECO:0000313" key="3">
    <source>
        <dbReference type="Proteomes" id="UP001515480"/>
    </source>
</evidence>
<organism evidence="2 3">
    <name type="scientific">Prymnesium parvum</name>
    <name type="common">Toxic golden alga</name>
    <dbReference type="NCBI Taxonomy" id="97485"/>
    <lineage>
        <taxon>Eukaryota</taxon>
        <taxon>Haptista</taxon>
        <taxon>Haptophyta</taxon>
        <taxon>Prymnesiophyceae</taxon>
        <taxon>Prymnesiales</taxon>
        <taxon>Prymnesiaceae</taxon>
        <taxon>Prymnesium</taxon>
    </lineage>
</organism>
<dbReference type="Gene3D" id="2.120.10.80">
    <property type="entry name" value="Kelch-type beta propeller"/>
    <property type="match status" value="2"/>
</dbReference>
<sequence length="521" mass="55463">MLLLLPPELLRCCLANLLPPEGFAAAAPAWRDVLTLASASTALHECLGEVLIETFESFASLVPSNPARHSCWRALIRSILTGHSTPWRLTRTLRAVRAIKPHRTPIQAAPPLSGASLCAMGEDQLVIFGGRDSATGETMGDTYFVTVLWTPPSSPGAQPRGTAQWDVLRTDGMMRQPPARCYHGAALWGDAVEPSMAMFGGAGEGSVLYSDAWVLRRNGVVNLPLLSSLSWGELSPTGKSPGGRSSLLCTSWTRPDGRALVVHGGIGECGVTSDLWVLPPQGSTWLEIETSGLRMARAHHCGGVVGDRLVVYSGQDAALLTVSTICTVNMYTGCWAEMAIESGPSSRIDAAAACVGSIGILVFGGVGSTFESMDPYDTWLVAAPPRSNSKLPVLMPRHISTSEAPCARACHAMCASGLHVYVFGGFDDVHDRNELLCLSLVPSCFKGEVPVRIAGNAEDFAEAEFRSRQARQVAVLHQTPAAAGHNTMHLRMLRQAMNELFIVDGSSSANVDEVGINPAVV</sequence>
<evidence type="ECO:0000256" key="1">
    <source>
        <dbReference type="SAM" id="SignalP"/>
    </source>
</evidence>
<keyword evidence="1" id="KW-0732">Signal</keyword>
<dbReference type="InterPro" id="IPR015915">
    <property type="entry name" value="Kelch-typ_b-propeller"/>
</dbReference>
<reference evidence="2 3" key="1">
    <citation type="journal article" date="2024" name="Science">
        <title>Giant polyketide synthase enzymes in the biosynthesis of giant marine polyether toxins.</title>
        <authorList>
            <person name="Fallon T.R."/>
            <person name="Shende V.V."/>
            <person name="Wierzbicki I.H."/>
            <person name="Pendleton A.L."/>
            <person name="Watervoot N.F."/>
            <person name="Auber R.P."/>
            <person name="Gonzalez D.J."/>
            <person name="Wisecaver J.H."/>
            <person name="Moore B.S."/>
        </authorList>
    </citation>
    <scope>NUCLEOTIDE SEQUENCE [LARGE SCALE GENOMIC DNA]</scope>
    <source>
        <strain evidence="2 3">12B1</strain>
    </source>
</reference>